<reference evidence="1" key="1">
    <citation type="submission" date="2023-03" db="EMBL/GenBank/DDBJ databases">
        <title>Amycolatopsis taiwanensis NBRC 103393.</title>
        <authorList>
            <person name="Ichikawa N."/>
            <person name="Sato H."/>
            <person name="Tonouchi N."/>
        </authorList>
    </citation>
    <scope>NUCLEOTIDE SEQUENCE</scope>
    <source>
        <strain evidence="1">NBRC 103393</strain>
    </source>
</reference>
<dbReference type="AlphaFoldDB" id="A0A9W6R6J0"/>
<dbReference type="Proteomes" id="UP001165136">
    <property type="component" value="Unassembled WGS sequence"/>
</dbReference>
<name>A0A9W6R6J0_9PSEU</name>
<comment type="caution">
    <text evidence="1">The sequence shown here is derived from an EMBL/GenBank/DDBJ whole genome shotgun (WGS) entry which is preliminary data.</text>
</comment>
<dbReference type="EMBL" id="BSTI01000022">
    <property type="protein sequence ID" value="GLY70346.1"/>
    <property type="molecule type" value="Genomic_DNA"/>
</dbReference>
<proteinExistence type="predicted"/>
<evidence type="ECO:0000313" key="2">
    <source>
        <dbReference type="Proteomes" id="UP001165136"/>
    </source>
</evidence>
<keyword evidence="2" id="KW-1185">Reference proteome</keyword>
<sequence>MTGTDELPEATNYDDWTWVIEHPSVFDDDGRMSFIRGVTPDEVFAAYGVPVESVREMTLLESWGHESSAGAETACLRVAVSGDWVIVMEPIRAGSLSTAPLDRLAVDHDFVTVNYDEMGPNHASCQARDGRGAGFLLGQSYHSLAGPSAERFDGLMREAGLLPVPTPYSILEEVVLALAMMAREFGFTLSPEVVRGPLPTAPLPG</sequence>
<evidence type="ECO:0000313" key="1">
    <source>
        <dbReference type="EMBL" id="GLY70346.1"/>
    </source>
</evidence>
<accession>A0A9W6R6J0</accession>
<protein>
    <submittedName>
        <fullName evidence="1">Uncharacterized protein</fullName>
    </submittedName>
</protein>
<organism evidence="1 2">
    <name type="scientific">Amycolatopsis taiwanensis</name>
    <dbReference type="NCBI Taxonomy" id="342230"/>
    <lineage>
        <taxon>Bacteria</taxon>
        <taxon>Bacillati</taxon>
        <taxon>Actinomycetota</taxon>
        <taxon>Actinomycetes</taxon>
        <taxon>Pseudonocardiales</taxon>
        <taxon>Pseudonocardiaceae</taxon>
        <taxon>Amycolatopsis</taxon>
    </lineage>
</organism>
<dbReference type="RefSeq" id="WP_027943879.1">
    <property type="nucleotide sequence ID" value="NZ_BSTI01000022.1"/>
</dbReference>
<gene>
    <name evidence="1" type="ORF">Atai01_69650</name>
</gene>